<comment type="caution">
    <text evidence="2">The sequence shown here is derived from an EMBL/GenBank/DDBJ whole genome shotgun (WGS) entry which is preliminary data.</text>
</comment>
<evidence type="ECO:0000313" key="3">
    <source>
        <dbReference type="Proteomes" id="UP000252558"/>
    </source>
</evidence>
<reference evidence="2 3" key="1">
    <citation type="submission" date="2018-07" db="EMBL/GenBank/DDBJ databases">
        <title>Corallincola holothuriorum sp. nov., a new facultative anaerobe isolated from sea cucumber Apostichopus japonicus.</title>
        <authorList>
            <person name="Xia H."/>
        </authorList>
    </citation>
    <scope>NUCLEOTIDE SEQUENCE [LARGE SCALE GENOMIC DNA]</scope>
    <source>
        <strain evidence="2 3">C4</strain>
    </source>
</reference>
<evidence type="ECO:0000313" key="2">
    <source>
        <dbReference type="EMBL" id="RCU45211.1"/>
    </source>
</evidence>
<protein>
    <submittedName>
        <fullName evidence="2">Uncharacterized protein</fullName>
    </submittedName>
</protein>
<dbReference type="Proteomes" id="UP000252558">
    <property type="component" value="Unassembled WGS sequence"/>
</dbReference>
<gene>
    <name evidence="2" type="ORF">DU002_15930</name>
</gene>
<feature type="transmembrane region" description="Helical" evidence="1">
    <location>
        <begin position="68"/>
        <end position="86"/>
    </location>
</feature>
<dbReference type="RefSeq" id="WP_114339414.1">
    <property type="nucleotide sequence ID" value="NZ_QPID01000011.1"/>
</dbReference>
<evidence type="ECO:0000256" key="1">
    <source>
        <dbReference type="SAM" id="Phobius"/>
    </source>
</evidence>
<feature type="transmembrane region" description="Helical" evidence="1">
    <location>
        <begin position="30"/>
        <end position="47"/>
    </location>
</feature>
<name>A0A368N6M2_9GAMM</name>
<sequence>MHWQIITILLAYFLALAVLPSTFANILFDLLALGAASLCIWYVRIFAKSGTVTPHIIESTKGRIGFGAIFLLLGCLMAGLTFPLIVLQPTELVCRYNPCDTGTHSWAMGILSAAVSPVMLLTSYDLFRAIWKPINKSNDPKRTDNNG</sequence>
<dbReference type="AlphaFoldDB" id="A0A368N6M2"/>
<accession>A0A368N6M2</accession>
<keyword evidence="1" id="KW-0812">Transmembrane</keyword>
<keyword evidence="3" id="KW-1185">Reference proteome</keyword>
<keyword evidence="1" id="KW-1133">Transmembrane helix</keyword>
<keyword evidence="1" id="KW-0472">Membrane</keyword>
<proteinExistence type="predicted"/>
<organism evidence="2 3">
    <name type="scientific">Corallincola holothuriorum</name>
    <dbReference type="NCBI Taxonomy" id="2282215"/>
    <lineage>
        <taxon>Bacteria</taxon>
        <taxon>Pseudomonadati</taxon>
        <taxon>Pseudomonadota</taxon>
        <taxon>Gammaproteobacteria</taxon>
        <taxon>Alteromonadales</taxon>
        <taxon>Psychromonadaceae</taxon>
        <taxon>Corallincola</taxon>
    </lineage>
</organism>
<dbReference type="EMBL" id="QPID01000011">
    <property type="protein sequence ID" value="RCU45211.1"/>
    <property type="molecule type" value="Genomic_DNA"/>
</dbReference>
<feature type="transmembrane region" description="Helical" evidence="1">
    <location>
        <begin position="106"/>
        <end position="127"/>
    </location>
</feature>